<reference evidence="2" key="1">
    <citation type="submission" date="2013-09" db="EMBL/GenBank/DDBJ databases">
        <title>Corchorus olitorius genome sequencing.</title>
        <authorList>
            <person name="Alam M."/>
            <person name="Haque M.S."/>
            <person name="Islam M.S."/>
            <person name="Emdad E.M."/>
            <person name="Islam M.M."/>
            <person name="Ahmed B."/>
            <person name="Halim A."/>
            <person name="Hossen Q.M.M."/>
            <person name="Hossain M.Z."/>
            <person name="Ahmed R."/>
            <person name="Khan M.M."/>
            <person name="Islam R."/>
            <person name="Rashid M.M."/>
            <person name="Khan S.A."/>
            <person name="Rahman M.S."/>
            <person name="Alam M."/>
            <person name="Yahiya A.S."/>
            <person name="Khan M.S."/>
            <person name="Azam M.S."/>
            <person name="Haque T."/>
            <person name="Lashkar M.Z.H."/>
            <person name="Akhand A.I."/>
            <person name="Morshed G."/>
            <person name="Roy S."/>
            <person name="Uddin K.S."/>
            <person name="Rabeya T."/>
            <person name="Hossain A.S."/>
            <person name="Chowdhury A."/>
            <person name="Snigdha A.R."/>
            <person name="Mortoza M.S."/>
            <person name="Matin S.A."/>
            <person name="Hoque S.M.E."/>
            <person name="Islam M.K."/>
            <person name="Roy D.K."/>
            <person name="Haider R."/>
            <person name="Moosa M.M."/>
            <person name="Elias S.M."/>
            <person name="Hasan A.M."/>
            <person name="Jahan S."/>
            <person name="Shafiuddin M."/>
            <person name="Mahmood N."/>
            <person name="Shommy N.S."/>
        </authorList>
    </citation>
    <scope>NUCLEOTIDE SEQUENCE [LARGE SCALE GENOMIC DNA]</scope>
    <source>
        <strain evidence="2">cv. O-4</strain>
    </source>
</reference>
<organism evidence="1 2">
    <name type="scientific">Corchorus olitorius</name>
    <dbReference type="NCBI Taxonomy" id="93759"/>
    <lineage>
        <taxon>Eukaryota</taxon>
        <taxon>Viridiplantae</taxon>
        <taxon>Streptophyta</taxon>
        <taxon>Embryophyta</taxon>
        <taxon>Tracheophyta</taxon>
        <taxon>Spermatophyta</taxon>
        <taxon>Magnoliopsida</taxon>
        <taxon>eudicotyledons</taxon>
        <taxon>Gunneridae</taxon>
        <taxon>Pentapetalae</taxon>
        <taxon>rosids</taxon>
        <taxon>malvids</taxon>
        <taxon>Malvales</taxon>
        <taxon>Malvaceae</taxon>
        <taxon>Grewioideae</taxon>
        <taxon>Apeibeae</taxon>
        <taxon>Corchorus</taxon>
    </lineage>
</organism>
<evidence type="ECO:0000313" key="2">
    <source>
        <dbReference type="Proteomes" id="UP000187203"/>
    </source>
</evidence>
<evidence type="ECO:0000313" key="1">
    <source>
        <dbReference type="EMBL" id="OMP06269.1"/>
    </source>
</evidence>
<keyword evidence="2" id="KW-1185">Reference proteome</keyword>
<dbReference type="AlphaFoldDB" id="A0A1R3KGT3"/>
<dbReference type="EMBL" id="AWUE01013661">
    <property type="protein sequence ID" value="OMP06269.1"/>
    <property type="molecule type" value="Genomic_DNA"/>
</dbReference>
<dbReference type="Proteomes" id="UP000187203">
    <property type="component" value="Unassembled WGS sequence"/>
</dbReference>
<proteinExistence type="predicted"/>
<protein>
    <submittedName>
        <fullName evidence="1">Gamma-glutamylhydrolase</fullName>
    </submittedName>
</protein>
<sequence length="43" mass="4855">MNTTTRTQIPAQRHRDAAVLHCVAPRQSYHQSPKLPNSLLKTS</sequence>
<accession>A0A1R3KGT3</accession>
<gene>
    <name evidence="1" type="ORF">COLO4_08234</name>
</gene>
<name>A0A1R3KGT3_9ROSI</name>
<comment type="caution">
    <text evidence="1">The sequence shown here is derived from an EMBL/GenBank/DDBJ whole genome shotgun (WGS) entry which is preliminary data.</text>
</comment>